<keyword evidence="1" id="KW-0614">Plasmid</keyword>
<reference evidence="1" key="1">
    <citation type="journal article" date="2011" name="Int. J. Med. Microbiol.">
        <title>A multiresistance megaplasmid pLG1 bearing a hylEfm genomic island in hospital Enterococcus faecium isolates.</title>
        <authorList>
            <person name="Laverde Gomez J.A."/>
            <person name="van Schaik W."/>
            <person name="Freitas A.R."/>
            <person name="Coque T.M."/>
            <person name="Weaver K.E."/>
            <person name="Francia M.V."/>
            <person name="Witte W."/>
            <person name="Werner G."/>
        </authorList>
    </citation>
    <scope>NUCLEOTIDE SEQUENCE</scope>
    <source>
        <strain evidence="1">64/3xUW2774</strain>
        <plasmid evidence="1">pLG1</plasmid>
    </source>
</reference>
<sequence length="154" mass="17407">MNEPDMTNQFRVGEVILQRMIDRKEFEDIYRSVTRKNTVDAYYFDAGRRIVTVFAYYLGSISGSSVDEERIIGELMALMATMERDSIPGVVVWDKISKLPGTPEHSMQLASEKAIEDTFTFLLAAAKAEEPYYLNGGTETIVSMIAAEVEQDCR</sequence>
<protein>
    <submittedName>
        <fullName evidence="1">Uncharacterized protein</fullName>
    </submittedName>
</protein>
<accession>E3USJ0</accession>
<dbReference type="AlphaFoldDB" id="E3USJ0"/>
<gene>
    <name evidence="1" type="ORF">pLG1-0117</name>
</gene>
<proteinExistence type="predicted"/>
<name>E3USJ0_ENTFC</name>
<organism evidence="1">
    <name type="scientific">Enterococcus faecium</name>
    <name type="common">Streptococcus faecium</name>
    <dbReference type="NCBI Taxonomy" id="1352"/>
    <lineage>
        <taxon>Bacteria</taxon>
        <taxon>Bacillati</taxon>
        <taxon>Bacillota</taxon>
        <taxon>Bacilli</taxon>
        <taxon>Lactobacillales</taxon>
        <taxon>Enterococcaceae</taxon>
        <taxon>Enterococcus</taxon>
    </lineage>
</organism>
<dbReference type="EMBL" id="HM565176">
    <property type="protein sequence ID" value="ADO66817.1"/>
    <property type="molecule type" value="Genomic_DNA"/>
</dbReference>
<dbReference type="RefSeq" id="WP_032494909.1">
    <property type="nucleotide sequence ID" value="NZ_CAACXW010000004.1"/>
</dbReference>
<geneLocation type="plasmid" evidence="1">
    <name>pLG1</name>
</geneLocation>
<evidence type="ECO:0000313" key="1">
    <source>
        <dbReference type="EMBL" id="ADO66817.1"/>
    </source>
</evidence>